<keyword evidence="1" id="KW-0812">Transmembrane</keyword>
<protein>
    <recommendedName>
        <fullName evidence="4">Peptidase M50B-like-domain-containing protein</fullName>
    </recommendedName>
</protein>
<evidence type="ECO:0000313" key="3">
    <source>
        <dbReference type="Proteomes" id="UP001145021"/>
    </source>
</evidence>
<keyword evidence="1" id="KW-1133">Transmembrane helix</keyword>
<dbReference type="EMBL" id="JANBOH010000339">
    <property type="protein sequence ID" value="KAJ1642784.1"/>
    <property type="molecule type" value="Genomic_DNA"/>
</dbReference>
<dbReference type="PANTHER" id="PTHR33979:SF2">
    <property type="entry name" value="PEPTIDASE M50B-LIKE-DOMAIN-CONTAINING PROTEIN"/>
    <property type="match status" value="1"/>
</dbReference>
<reference evidence="2" key="1">
    <citation type="submission" date="2022-07" db="EMBL/GenBank/DDBJ databases">
        <title>Phylogenomic reconstructions and comparative analyses of Kickxellomycotina fungi.</title>
        <authorList>
            <person name="Reynolds N.K."/>
            <person name="Stajich J.E."/>
            <person name="Barry K."/>
            <person name="Grigoriev I.V."/>
            <person name="Crous P."/>
            <person name="Smith M.E."/>
        </authorList>
    </citation>
    <scope>NUCLEOTIDE SEQUENCE</scope>
    <source>
        <strain evidence="2">NBRC 105413</strain>
    </source>
</reference>
<feature type="transmembrane region" description="Helical" evidence="1">
    <location>
        <begin position="142"/>
        <end position="160"/>
    </location>
</feature>
<name>A0A9W8CHP6_9FUNG</name>
<feature type="transmembrane region" description="Helical" evidence="1">
    <location>
        <begin position="238"/>
        <end position="260"/>
    </location>
</feature>
<evidence type="ECO:0008006" key="4">
    <source>
        <dbReference type="Google" id="ProtNLM"/>
    </source>
</evidence>
<proteinExistence type="predicted"/>
<evidence type="ECO:0000256" key="1">
    <source>
        <dbReference type="SAM" id="Phobius"/>
    </source>
</evidence>
<dbReference type="InterPro" id="IPR049500">
    <property type="entry name" value="Peptidase_M50B-like"/>
</dbReference>
<dbReference type="AlphaFoldDB" id="A0A9W8CHP6"/>
<accession>A0A9W8CHP6</accession>
<dbReference type="Pfam" id="PF13398">
    <property type="entry name" value="Peptidase_M50B"/>
    <property type="match status" value="1"/>
</dbReference>
<dbReference type="PANTHER" id="PTHR33979">
    <property type="entry name" value="OS02G0221600 PROTEIN"/>
    <property type="match status" value="1"/>
</dbReference>
<gene>
    <name evidence="2" type="ORF">LPJ64_005397</name>
</gene>
<keyword evidence="1" id="KW-0472">Membrane</keyword>
<feature type="transmembrane region" description="Helical" evidence="1">
    <location>
        <begin position="44"/>
        <end position="63"/>
    </location>
</feature>
<evidence type="ECO:0000313" key="2">
    <source>
        <dbReference type="EMBL" id="KAJ1642784.1"/>
    </source>
</evidence>
<sequence length="276" mass="29934">MAPTILHMHTSQPSSAHAASLLTRAITRDEITHALTPTKEQRTVLIVIGAYILGILILWNLPYVNKILLPFKLVTVALHELSHAAAGVCTGARLRSVSITIDPDEGGLTRMSGGKWWCVMPAGYLGSSFLGALMVFAGFNVLASKIVSVIIGVCLLATLIWAKNWLTRIITVLFVGLIVGLWFTPHGAGLRYVVLFLGVMSSLYVLWDIVDDTLRRKVNDSDATKFAKRTHTSSRCCGVIWLLIALVFLVAAILLGLAFLKDDSSLSDSSSKNSGF</sequence>
<organism evidence="2 3">
    <name type="scientific">Coemansia asiatica</name>
    <dbReference type="NCBI Taxonomy" id="1052880"/>
    <lineage>
        <taxon>Eukaryota</taxon>
        <taxon>Fungi</taxon>
        <taxon>Fungi incertae sedis</taxon>
        <taxon>Zoopagomycota</taxon>
        <taxon>Kickxellomycotina</taxon>
        <taxon>Kickxellomycetes</taxon>
        <taxon>Kickxellales</taxon>
        <taxon>Kickxellaceae</taxon>
        <taxon>Coemansia</taxon>
    </lineage>
</organism>
<feature type="transmembrane region" description="Helical" evidence="1">
    <location>
        <begin position="189"/>
        <end position="207"/>
    </location>
</feature>
<dbReference type="Proteomes" id="UP001145021">
    <property type="component" value="Unassembled WGS sequence"/>
</dbReference>
<comment type="caution">
    <text evidence="2">The sequence shown here is derived from an EMBL/GenBank/DDBJ whole genome shotgun (WGS) entry which is preliminary data.</text>
</comment>
<keyword evidence="3" id="KW-1185">Reference proteome</keyword>
<feature type="transmembrane region" description="Helical" evidence="1">
    <location>
        <begin position="165"/>
        <end position="183"/>
    </location>
</feature>